<comment type="similarity">
    <text evidence="1">Belongs to the UPF0311 family.</text>
</comment>
<dbReference type="Gene3D" id="2.40.160.20">
    <property type="match status" value="1"/>
</dbReference>
<dbReference type="Proteomes" id="UP000275727">
    <property type="component" value="Chromosome"/>
</dbReference>
<dbReference type="PANTHER" id="PTHR37315">
    <property type="entry name" value="UPF0311 PROTEIN BLR7842"/>
    <property type="match status" value="1"/>
</dbReference>
<proteinExistence type="inferred from homology"/>
<dbReference type="PANTHER" id="PTHR37315:SF1">
    <property type="entry name" value="UPF0311 PROTEIN BLR7842"/>
    <property type="match status" value="1"/>
</dbReference>
<sequence>MDDFGEAFAALGELRARPLFVMKVGVDHIHAIGGPAGIDRRVGEMVEGRFAGERLSGDVLTGGADWQIVRADGAVLLDARVVLRTDDGAEVAMDYTGIRTGSAEVIARLGRGEPVDPADYYFRIAPRFSTSDPRYEWLNRIMAVGIGHRLPEGPVYSIFEIV</sequence>
<evidence type="ECO:0000313" key="2">
    <source>
        <dbReference type="EMBL" id="BBE35491.1"/>
    </source>
</evidence>
<evidence type="ECO:0000256" key="1">
    <source>
        <dbReference type="HAMAP-Rule" id="MF_00775"/>
    </source>
</evidence>
<dbReference type="Pfam" id="PF11578">
    <property type="entry name" value="DUF3237"/>
    <property type="match status" value="1"/>
</dbReference>
<dbReference type="InterPro" id="IPR020915">
    <property type="entry name" value="UPF0311"/>
</dbReference>
<reference evidence="2 3" key="1">
    <citation type="submission" date="2018-06" db="EMBL/GenBank/DDBJ databases">
        <title>Complete Genome Sequence of the Microcystin-Degrading Bacterium Sphingosinicella microcystinivorans Strain B-9.</title>
        <authorList>
            <person name="Jin H."/>
            <person name="Nishizawa T."/>
            <person name="Guo Y."/>
            <person name="Nishizawa A."/>
            <person name="Park H."/>
            <person name="Kato H."/>
            <person name="Tsuji K."/>
            <person name="Harada K."/>
        </authorList>
    </citation>
    <scope>NUCLEOTIDE SEQUENCE [LARGE SCALE GENOMIC DNA]</scope>
    <source>
        <strain evidence="2 3">B9</strain>
    </source>
</reference>
<accession>A0AAD1DA96</accession>
<dbReference type="RefSeq" id="WP_126494890.1">
    <property type="nucleotide sequence ID" value="NZ_AP018711.1"/>
</dbReference>
<protein>
    <recommendedName>
        <fullName evidence="1">UPF0311 protein SmB9_31490</fullName>
    </recommendedName>
</protein>
<dbReference type="HAMAP" id="MF_00775">
    <property type="entry name" value="UPF0311"/>
    <property type="match status" value="1"/>
</dbReference>
<organism evidence="2 3">
    <name type="scientific">Sphingosinicella microcystinivorans</name>
    <dbReference type="NCBI Taxonomy" id="335406"/>
    <lineage>
        <taxon>Bacteria</taxon>
        <taxon>Pseudomonadati</taxon>
        <taxon>Pseudomonadota</taxon>
        <taxon>Alphaproteobacteria</taxon>
        <taxon>Sphingomonadales</taxon>
        <taxon>Sphingosinicellaceae</taxon>
        <taxon>Sphingosinicella</taxon>
    </lineage>
</organism>
<name>A0AAD1DA96_SPHMI</name>
<dbReference type="EMBL" id="AP018711">
    <property type="protein sequence ID" value="BBE35491.1"/>
    <property type="molecule type" value="Genomic_DNA"/>
</dbReference>
<gene>
    <name evidence="2" type="ORF">SmB9_31490</name>
</gene>
<dbReference type="AlphaFoldDB" id="A0AAD1DA96"/>
<evidence type="ECO:0000313" key="3">
    <source>
        <dbReference type="Proteomes" id="UP000275727"/>
    </source>
</evidence>
<dbReference type="KEGG" id="smic:SmB9_31490"/>